<sequence length="81" mass="8780">MLETSAGIHYNSKLHDHSVCLIEIIPVISASHHHGSAHLRISDGMMLNASSWLCGHSLLSGGNNESYQVDSADRRISMGQP</sequence>
<keyword evidence="2" id="KW-1185">Reference proteome</keyword>
<organism evidence="1 2">
    <name type="scientific">Endocarpon pusillum</name>
    <dbReference type="NCBI Taxonomy" id="364733"/>
    <lineage>
        <taxon>Eukaryota</taxon>
        <taxon>Fungi</taxon>
        <taxon>Dikarya</taxon>
        <taxon>Ascomycota</taxon>
        <taxon>Pezizomycotina</taxon>
        <taxon>Eurotiomycetes</taxon>
        <taxon>Chaetothyriomycetidae</taxon>
        <taxon>Verrucariales</taxon>
        <taxon>Verrucariaceae</taxon>
        <taxon>Endocarpon</taxon>
    </lineage>
</organism>
<evidence type="ECO:0000313" key="2">
    <source>
        <dbReference type="Proteomes" id="UP000606974"/>
    </source>
</evidence>
<evidence type="ECO:0000313" key="1">
    <source>
        <dbReference type="EMBL" id="KAF7510776.1"/>
    </source>
</evidence>
<gene>
    <name evidence="1" type="ORF">GJ744_005876</name>
</gene>
<comment type="caution">
    <text evidence="1">The sequence shown here is derived from an EMBL/GenBank/DDBJ whole genome shotgun (WGS) entry which is preliminary data.</text>
</comment>
<dbReference type="AlphaFoldDB" id="A0A8H7E8I0"/>
<protein>
    <submittedName>
        <fullName evidence="1">Uncharacterized protein</fullName>
    </submittedName>
</protein>
<name>A0A8H7E8I0_9EURO</name>
<dbReference type="Proteomes" id="UP000606974">
    <property type="component" value="Unassembled WGS sequence"/>
</dbReference>
<accession>A0A8H7E8I0</accession>
<dbReference type="EMBL" id="JAACFV010000026">
    <property type="protein sequence ID" value="KAF7510776.1"/>
    <property type="molecule type" value="Genomic_DNA"/>
</dbReference>
<reference evidence="1" key="1">
    <citation type="submission" date="2020-02" db="EMBL/GenBank/DDBJ databases">
        <authorList>
            <person name="Palmer J.M."/>
        </authorList>
    </citation>
    <scope>NUCLEOTIDE SEQUENCE</scope>
    <source>
        <strain evidence="1">EPUS1.4</strain>
        <tissue evidence="1">Thallus</tissue>
    </source>
</reference>
<proteinExistence type="predicted"/>